<feature type="region of interest" description="Disordered" evidence="6">
    <location>
        <begin position="92"/>
        <end position="111"/>
    </location>
</feature>
<reference evidence="7" key="1">
    <citation type="submission" date="2020-07" db="EMBL/GenBank/DDBJ databases">
        <title>Huge and variable diversity of episymbiotic CPR bacteria and DPANN archaea in groundwater ecosystems.</title>
        <authorList>
            <person name="He C.Y."/>
            <person name="Keren R."/>
            <person name="Whittaker M."/>
            <person name="Farag I.F."/>
            <person name="Doudna J."/>
            <person name="Cate J.H.D."/>
            <person name="Banfield J.F."/>
        </authorList>
    </citation>
    <scope>NUCLEOTIDE SEQUENCE</scope>
    <source>
        <strain evidence="7">NC_groundwater_1482_Ag_S-0.65um_47_24</strain>
    </source>
</reference>
<dbReference type="SMART" id="SM00411">
    <property type="entry name" value="BHL"/>
    <property type="match status" value="1"/>
</dbReference>
<keyword evidence="4 7" id="KW-0238">DNA-binding</keyword>
<evidence type="ECO:0000313" key="7">
    <source>
        <dbReference type="EMBL" id="MBI4595138.1"/>
    </source>
</evidence>
<evidence type="ECO:0000313" key="8">
    <source>
        <dbReference type="Proteomes" id="UP000772181"/>
    </source>
</evidence>
<dbReference type="PANTHER" id="PTHR33175">
    <property type="entry name" value="DNA-BINDING PROTEIN HU"/>
    <property type="match status" value="1"/>
</dbReference>
<dbReference type="EMBL" id="JACQWF010000093">
    <property type="protein sequence ID" value="MBI4595138.1"/>
    <property type="molecule type" value="Genomic_DNA"/>
</dbReference>
<dbReference type="CDD" id="cd13831">
    <property type="entry name" value="HU"/>
    <property type="match status" value="1"/>
</dbReference>
<dbReference type="Pfam" id="PF00216">
    <property type="entry name" value="Bac_DNA_binding"/>
    <property type="match status" value="1"/>
</dbReference>
<gene>
    <name evidence="7" type="ORF">HY730_02040</name>
</gene>
<dbReference type="FunFam" id="4.10.520.10:FF:000001">
    <property type="entry name" value="DNA-binding protein HU"/>
    <property type="match status" value="1"/>
</dbReference>
<dbReference type="PROSITE" id="PS00045">
    <property type="entry name" value="HISTONE_LIKE"/>
    <property type="match status" value="1"/>
</dbReference>
<dbReference type="InterPro" id="IPR010992">
    <property type="entry name" value="IHF-like_DNA-bd_dom_sf"/>
</dbReference>
<dbReference type="SUPFAM" id="SSF47729">
    <property type="entry name" value="IHF-like DNA-binding proteins"/>
    <property type="match status" value="1"/>
</dbReference>
<dbReference type="InterPro" id="IPR000119">
    <property type="entry name" value="Hist_DNA-bd"/>
</dbReference>
<proteinExistence type="inferred from homology"/>
<evidence type="ECO:0000256" key="6">
    <source>
        <dbReference type="SAM" id="MobiDB-lite"/>
    </source>
</evidence>
<dbReference type="PRINTS" id="PR01727">
    <property type="entry name" value="DNABINDINGHU"/>
</dbReference>
<accession>A0A933LPH3</accession>
<protein>
    <submittedName>
        <fullName evidence="7">HU family DNA-binding protein</fullName>
    </submittedName>
</protein>
<dbReference type="GO" id="GO:0006351">
    <property type="term" value="P:DNA-templated transcription"/>
    <property type="evidence" value="ECO:0007669"/>
    <property type="project" value="UniProtKB-ARBA"/>
</dbReference>
<evidence type="ECO:0000256" key="1">
    <source>
        <dbReference type="ARBA" id="ARBA00003819"/>
    </source>
</evidence>
<evidence type="ECO:0000256" key="3">
    <source>
        <dbReference type="ARBA" id="ARBA00023067"/>
    </source>
</evidence>
<dbReference type="Gene3D" id="4.10.520.10">
    <property type="entry name" value="IHF-like DNA-binding proteins"/>
    <property type="match status" value="1"/>
</dbReference>
<dbReference type="AlphaFoldDB" id="A0A933LPH3"/>
<dbReference type="GO" id="GO:0003677">
    <property type="term" value="F:DNA binding"/>
    <property type="evidence" value="ECO:0007669"/>
    <property type="project" value="UniProtKB-KW"/>
</dbReference>
<dbReference type="GO" id="GO:1990103">
    <property type="term" value="C:DnaA-HU complex"/>
    <property type="evidence" value="ECO:0007669"/>
    <property type="project" value="UniProtKB-ARBA"/>
</dbReference>
<dbReference type="GO" id="GO:0006270">
    <property type="term" value="P:DNA replication initiation"/>
    <property type="evidence" value="ECO:0007669"/>
    <property type="project" value="UniProtKB-ARBA"/>
</dbReference>
<comment type="function">
    <text evidence="1">Histone-like DNA-binding protein which is capable of wrapping DNA to stabilize it, and thus to prevent its denaturation under extreme environmental conditions.</text>
</comment>
<dbReference type="PANTHER" id="PTHR33175:SF3">
    <property type="entry name" value="DNA-BINDING PROTEIN HU-BETA"/>
    <property type="match status" value="1"/>
</dbReference>
<evidence type="ECO:0000256" key="4">
    <source>
        <dbReference type="ARBA" id="ARBA00023125"/>
    </source>
</evidence>
<dbReference type="InterPro" id="IPR020816">
    <property type="entry name" value="Histone-like_DNA-bd_CS"/>
</dbReference>
<evidence type="ECO:0000256" key="5">
    <source>
        <dbReference type="RuleBase" id="RU003939"/>
    </source>
</evidence>
<feature type="compositionally biased region" description="Low complexity" evidence="6">
    <location>
        <begin position="95"/>
        <end position="111"/>
    </location>
</feature>
<dbReference type="GO" id="GO:1990178">
    <property type="term" value="C:HU-DNA complex"/>
    <property type="evidence" value="ECO:0007669"/>
    <property type="project" value="UniProtKB-ARBA"/>
</dbReference>
<evidence type="ECO:0000256" key="2">
    <source>
        <dbReference type="ARBA" id="ARBA00010529"/>
    </source>
</evidence>
<organism evidence="7 8">
    <name type="scientific">Tectimicrobiota bacterium</name>
    <dbReference type="NCBI Taxonomy" id="2528274"/>
    <lineage>
        <taxon>Bacteria</taxon>
        <taxon>Pseudomonadati</taxon>
        <taxon>Nitrospinota/Tectimicrobiota group</taxon>
        <taxon>Candidatus Tectimicrobiota</taxon>
    </lineage>
</organism>
<dbReference type="GO" id="GO:0030527">
    <property type="term" value="F:structural constituent of chromatin"/>
    <property type="evidence" value="ECO:0007669"/>
    <property type="project" value="InterPro"/>
</dbReference>
<keyword evidence="3" id="KW-0226">DNA condensation</keyword>
<dbReference type="GO" id="GO:0030261">
    <property type="term" value="P:chromosome condensation"/>
    <property type="evidence" value="ECO:0007669"/>
    <property type="project" value="UniProtKB-KW"/>
</dbReference>
<sequence length="111" mass="11637">MNKEELVSKIAADASITKAVAGKALKSFIDSVSQTLSNGENLTLVGFGTFSIVQRAARKGRNPRTGAEIKIAANKAPKFKPGKALKEAIQKVGQKARSAKASGAKGQAKKR</sequence>
<dbReference type="Proteomes" id="UP000772181">
    <property type="component" value="Unassembled WGS sequence"/>
</dbReference>
<comment type="caution">
    <text evidence="7">The sequence shown here is derived from an EMBL/GenBank/DDBJ whole genome shotgun (WGS) entry which is preliminary data.</text>
</comment>
<name>A0A933LPH3_UNCTE</name>
<comment type="similarity">
    <text evidence="2 5">Belongs to the bacterial histone-like protein family.</text>
</comment>
<dbReference type="GO" id="GO:0005829">
    <property type="term" value="C:cytosol"/>
    <property type="evidence" value="ECO:0007669"/>
    <property type="project" value="TreeGrafter"/>
</dbReference>
<dbReference type="GO" id="GO:0042802">
    <property type="term" value="F:identical protein binding"/>
    <property type="evidence" value="ECO:0007669"/>
    <property type="project" value="UniProtKB-ARBA"/>
</dbReference>